<protein>
    <submittedName>
        <fullName evidence="1">Uncharacterized protein</fullName>
    </submittedName>
</protein>
<reference evidence="1 2" key="1">
    <citation type="submission" date="2020-08" db="EMBL/GenBank/DDBJ databases">
        <authorList>
            <person name="Koutsovoulos G."/>
            <person name="Danchin GJ E."/>
        </authorList>
    </citation>
    <scope>NUCLEOTIDE SEQUENCE [LARGE SCALE GENOMIC DNA]</scope>
</reference>
<comment type="caution">
    <text evidence="1">The sequence shown here is derived from an EMBL/GenBank/DDBJ whole genome shotgun (WGS) entry which is preliminary data.</text>
</comment>
<sequence>MKESKDLEGSRSLMNYQRICCTRIYLFLGSLFKSLCDFLQCHMRNFLEF</sequence>
<proteinExistence type="predicted"/>
<dbReference type="EMBL" id="CAJEWN010000614">
    <property type="protein sequence ID" value="CAD2186952.1"/>
    <property type="molecule type" value="Genomic_DNA"/>
</dbReference>
<evidence type="ECO:0000313" key="1">
    <source>
        <dbReference type="EMBL" id="CAD2186952.1"/>
    </source>
</evidence>
<dbReference type="AlphaFoldDB" id="A0A6V7WIW7"/>
<gene>
    <name evidence="1" type="ORF">MENT_LOCUS39502</name>
</gene>
<accession>A0A6V7WIW7</accession>
<name>A0A6V7WIW7_MELEN</name>
<dbReference type="Proteomes" id="UP000580250">
    <property type="component" value="Unassembled WGS sequence"/>
</dbReference>
<evidence type="ECO:0000313" key="2">
    <source>
        <dbReference type="Proteomes" id="UP000580250"/>
    </source>
</evidence>
<organism evidence="1 2">
    <name type="scientific">Meloidogyne enterolobii</name>
    <name type="common">Root-knot nematode worm</name>
    <name type="synonym">Meloidogyne mayaguensis</name>
    <dbReference type="NCBI Taxonomy" id="390850"/>
    <lineage>
        <taxon>Eukaryota</taxon>
        <taxon>Metazoa</taxon>
        <taxon>Ecdysozoa</taxon>
        <taxon>Nematoda</taxon>
        <taxon>Chromadorea</taxon>
        <taxon>Rhabditida</taxon>
        <taxon>Tylenchina</taxon>
        <taxon>Tylenchomorpha</taxon>
        <taxon>Tylenchoidea</taxon>
        <taxon>Meloidogynidae</taxon>
        <taxon>Meloidogyninae</taxon>
        <taxon>Meloidogyne</taxon>
    </lineage>
</organism>